<feature type="compositionally biased region" description="Low complexity" evidence="1">
    <location>
        <begin position="251"/>
        <end position="267"/>
    </location>
</feature>
<dbReference type="EMBL" id="QPFP01000187">
    <property type="protein sequence ID" value="TEB19494.1"/>
    <property type="molecule type" value="Genomic_DNA"/>
</dbReference>
<gene>
    <name evidence="2" type="ORF">FA13DRAFT_1802132</name>
</gene>
<feature type="region of interest" description="Disordered" evidence="1">
    <location>
        <begin position="1"/>
        <end position="62"/>
    </location>
</feature>
<name>A0A4Y7SCN4_COPMI</name>
<dbReference type="Proteomes" id="UP000298030">
    <property type="component" value="Unassembled WGS sequence"/>
</dbReference>
<protein>
    <submittedName>
        <fullName evidence="2">Uncharacterized protein</fullName>
    </submittedName>
</protein>
<evidence type="ECO:0000313" key="2">
    <source>
        <dbReference type="EMBL" id="TEB19494.1"/>
    </source>
</evidence>
<reference evidence="2 3" key="1">
    <citation type="journal article" date="2019" name="Nat. Ecol. Evol.">
        <title>Megaphylogeny resolves global patterns of mushroom evolution.</title>
        <authorList>
            <person name="Varga T."/>
            <person name="Krizsan K."/>
            <person name="Foldi C."/>
            <person name="Dima B."/>
            <person name="Sanchez-Garcia M."/>
            <person name="Sanchez-Ramirez S."/>
            <person name="Szollosi G.J."/>
            <person name="Szarkandi J.G."/>
            <person name="Papp V."/>
            <person name="Albert L."/>
            <person name="Andreopoulos W."/>
            <person name="Angelini C."/>
            <person name="Antonin V."/>
            <person name="Barry K.W."/>
            <person name="Bougher N.L."/>
            <person name="Buchanan P."/>
            <person name="Buyck B."/>
            <person name="Bense V."/>
            <person name="Catcheside P."/>
            <person name="Chovatia M."/>
            <person name="Cooper J."/>
            <person name="Damon W."/>
            <person name="Desjardin D."/>
            <person name="Finy P."/>
            <person name="Geml J."/>
            <person name="Haridas S."/>
            <person name="Hughes K."/>
            <person name="Justo A."/>
            <person name="Karasinski D."/>
            <person name="Kautmanova I."/>
            <person name="Kiss B."/>
            <person name="Kocsube S."/>
            <person name="Kotiranta H."/>
            <person name="LaButti K.M."/>
            <person name="Lechner B.E."/>
            <person name="Liimatainen K."/>
            <person name="Lipzen A."/>
            <person name="Lukacs Z."/>
            <person name="Mihaltcheva S."/>
            <person name="Morgado L.N."/>
            <person name="Niskanen T."/>
            <person name="Noordeloos M.E."/>
            <person name="Ohm R.A."/>
            <person name="Ortiz-Santana B."/>
            <person name="Ovrebo C."/>
            <person name="Racz N."/>
            <person name="Riley R."/>
            <person name="Savchenko A."/>
            <person name="Shiryaev A."/>
            <person name="Soop K."/>
            <person name="Spirin V."/>
            <person name="Szebenyi C."/>
            <person name="Tomsovsky M."/>
            <person name="Tulloss R.E."/>
            <person name="Uehling J."/>
            <person name="Grigoriev I.V."/>
            <person name="Vagvolgyi C."/>
            <person name="Papp T."/>
            <person name="Martin F.M."/>
            <person name="Miettinen O."/>
            <person name="Hibbett D.S."/>
            <person name="Nagy L.G."/>
        </authorList>
    </citation>
    <scope>NUCLEOTIDE SEQUENCE [LARGE SCALE GENOMIC DNA]</scope>
    <source>
        <strain evidence="2 3">FP101781</strain>
    </source>
</reference>
<evidence type="ECO:0000313" key="3">
    <source>
        <dbReference type="Proteomes" id="UP000298030"/>
    </source>
</evidence>
<dbReference type="OrthoDB" id="3125604at2759"/>
<feature type="compositionally biased region" description="Basic and acidic residues" evidence="1">
    <location>
        <begin position="318"/>
        <end position="338"/>
    </location>
</feature>
<feature type="region of interest" description="Disordered" evidence="1">
    <location>
        <begin position="251"/>
        <end position="338"/>
    </location>
</feature>
<feature type="compositionally biased region" description="Acidic residues" evidence="1">
    <location>
        <begin position="308"/>
        <end position="317"/>
    </location>
</feature>
<organism evidence="2 3">
    <name type="scientific">Coprinellus micaceus</name>
    <name type="common">Glistening ink-cap mushroom</name>
    <name type="synonym">Coprinus micaceus</name>
    <dbReference type="NCBI Taxonomy" id="71717"/>
    <lineage>
        <taxon>Eukaryota</taxon>
        <taxon>Fungi</taxon>
        <taxon>Dikarya</taxon>
        <taxon>Basidiomycota</taxon>
        <taxon>Agaricomycotina</taxon>
        <taxon>Agaricomycetes</taxon>
        <taxon>Agaricomycetidae</taxon>
        <taxon>Agaricales</taxon>
        <taxon>Agaricineae</taxon>
        <taxon>Psathyrellaceae</taxon>
        <taxon>Coprinellus</taxon>
    </lineage>
</organism>
<dbReference type="AlphaFoldDB" id="A0A4Y7SCN4"/>
<evidence type="ECO:0000256" key="1">
    <source>
        <dbReference type="SAM" id="MobiDB-lite"/>
    </source>
</evidence>
<keyword evidence="3" id="KW-1185">Reference proteome</keyword>
<accession>A0A4Y7SCN4</accession>
<dbReference type="STRING" id="71717.A0A4Y7SCN4"/>
<comment type="caution">
    <text evidence="2">The sequence shown here is derived from an EMBL/GenBank/DDBJ whole genome shotgun (WGS) entry which is preliminary data.</text>
</comment>
<proteinExistence type="predicted"/>
<sequence>MTRTNTPLKNRASAREAQLPTPPSTVPRSHLQRTESNHTPPATVKKSRGRPRKPLGFLSAKRYPGLGKSAAGARFSDDFTRFLRRRFPRPSGYPRPHHQGHPVTGYRLAKGSKNFRNAGQWYAQCTDDRNLACLKALKYCTPPLTDQMLIADSELASFLIMSEELAPEPTTDKAKAKCAKRTTISQSPLFPRICSDMKIPVDQRLKPFNWHPPPTAHPQAPTGIPPSSPNPCIVATPCPCPSPLFFSNENNPSSSLRSLSISSNSDSPPIGDTTTALVAFDANFRPHRPTNPEPTSQRRHTPIFLSSTEDDDSIEDLQADKLIRPQRIREAGTLRKSH</sequence>